<dbReference type="Pfam" id="PF00182">
    <property type="entry name" value="Glyco_hydro_19"/>
    <property type="match status" value="1"/>
</dbReference>
<feature type="chain" id="PRO_5012668340" description="Glycoside hydrolase family 19 catalytic domain-containing protein" evidence="4">
    <location>
        <begin position="20"/>
        <end position="139"/>
    </location>
</feature>
<protein>
    <recommendedName>
        <fullName evidence="5">Glycoside hydrolase family 19 catalytic domain-containing protein</fullName>
    </recommendedName>
</protein>
<dbReference type="GO" id="GO:0006032">
    <property type="term" value="P:chitin catabolic process"/>
    <property type="evidence" value="ECO:0007669"/>
    <property type="project" value="InterPro"/>
</dbReference>
<dbReference type="GO" id="GO:0050832">
    <property type="term" value="P:defense response to fungus"/>
    <property type="evidence" value="ECO:0007669"/>
    <property type="project" value="TreeGrafter"/>
</dbReference>
<proteinExistence type="predicted"/>
<gene>
    <name evidence="6" type="ORF">CDL15_Pgr013708</name>
</gene>
<evidence type="ECO:0000256" key="4">
    <source>
        <dbReference type="SAM" id="SignalP"/>
    </source>
</evidence>
<comment type="caution">
    <text evidence="6">The sequence shown here is derived from an EMBL/GenBank/DDBJ whole genome shotgun (WGS) entry which is preliminary data.</text>
</comment>
<dbReference type="EMBL" id="MTKT01005554">
    <property type="protein sequence ID" value="OWM66491.1"/>
    <property type="molecule type" value="Genomic_DNA"/>
</dbReference>
<evidence type="ECO:0000256" key="3">
    <source>
        <dbReference type="ARBA" id="ARBA00023157"/>
    </source>
</evidence>
<dbReference type="Proteomes" id="UP000197138">
    <property type="component" value="Unassembled WGS sequence"/>
</dbReference>
<dbReference type="SUPFAM" id="SSF53955">
    <property type="entry name" value="Lysozyme-like"/>
    <property type="match status" value="2"/>
</dbReference>
<keyword evidence="2" id="KW-0611">Plant defense</keyword>
<evidence type="ECO:0000259" key="5">
    <source>
        <dbReference type="Pfam" id="PF00182"/>
    </source>
</evidence>
<evidence type="ECO:0000256" key="1">
    <source>
        <dbReference type="ARBA" id="ARBA00022669"/>
    </source>
</evidence>
<keyword evidence="4" id="KW-0732">Signal</keyword>
<dbReference type="AlphaFoldDB" id="A0A218W2M8"/>
<organism evidence="6 7">
    <name type="scientific">Punica granatum</name>
    <name type="common">Pomegranate</name>
    <dbReference type="NCBI Taxonomy" id="22663"/>
    <lineage>
        <taxon>Eukaryota</taxon>
        <taxon>Viridiplantae</taxon>
        <taxon>Streptophyta</taxon>
        <taxon>Embryophyta</taxon>
        <taxon>Tracheophyta</taxon>
        <taxon>Spermatophyta</taxon>
        <taxon>Magnoliopsida</taxon>
        <taxon>eudicotyledons</taxon>
        <taxon>Gunneridae</taxon>
        <taxon>Pentapetalae</taxon>
        <taxon>rosids</taxon>
        <taxon>malvids</taxon>
        <taxon>Myrtales</taxon>
        <taxon>Lythraceae</taxon>
        <taxon>Punica</taxon>
    </lineage>
</organism>
<dbReference type="InterPro" id="IPR023346">
    <property type="entry name" value="Lysozyme-like_dom_sf"/>
</dbReference>
<feature type="signal peptide" evidence="4">
    <location>
        <begin position="1"/>
        <end position="19"/>
    </location>
</feature>
<name>A0A218W2M8_PUNGR</name>
<reference evidence="7" key="1">
    <citation type="journal article" date="2017" name="Plant J.">
        <title>The pomegranate (Punica granatum L.) genome and the genomics of punicalagin biosynthesis.</title>
        <authorList>
            <person name="Qin G."/>
            <person name="Xu C."/>
            <person name="Ming R."/>
            <person name="Tang H."/>
            <person name="Guyot R."/>
            <person name="Kramer E.M."/>
            <person name="Hu Y."/>
            <person name="Yi X."/>
            <person name="Qi Y."/>
            <person name="Xu X."/>
            <person name="Gao Z."/>
            <person name="Pan H."/>
            <person name="Jian J."/>
            <person name="Tian Y."/>
            <person name="Yue Z."/>
            <person name="Xu Y."/>
        </authorList>
    </citation>
    <scope>NUCLEOTIDE SEQUENCE [LARGE SCALE GENOMIC DNA]</scope>
    <source>
        <strain evidence="7">cv. Dabenzi</strain>
    </source>
</reference>
<evidence type="ECO:0000256" key="2">
    <source>
        <dbReference type="ARBA" id="ARBA00022821"/>
    </source>
</evidence>
<dbReference type="GO" id="GO:0004568">
    <property type="term" value="F:chitinase activity"/>
    <property type="evidence" value="ECO:0007669"/>
    <property type="project" value="InterPro"/>
</dbReference>
<dbReference type="PANTHER" id="PTHR22595">
    <property type="entry name" value="CHITINASE-RELATED"/>
    <property type="match status" value="1"/>
</dbReference>
<evidence type="ECO:0000313" key="7">
    <source>
        <dbReference type="Proteomes" id="UP000197138"/>
    </source>
</evidence>
<keyword evidence="1" id="KW-0147">Chitin-binding</keyword>
<accession>A0A218W2M8</accession>
<dbReference type="InterPro" id="IPR000726">
    <property type="entry name" value="Glyco_hydro_19_cat"/>
</dbReference>
<dbReference type="GO" id="GO:0008061">
    <property type="term" value="F:chitin binding"/>
    <property type="evidence" value="ECO:0007669"/>
    <property type="project" value="UniProtKB-KW"/>
</dbReference>
<dbReference type="PANTHER" id="PTHR22595:SF79">
    <property type="entry name" value="CHITINASE 12"/>
    <property type="match status" value="1"/>
</dbReference>
<dbReference type="GO" id="GO:0016998">
    <property type="term" value="P:cell wall macromolecule catabolic process"/>
    <property type="evidence" value="ECO:0007669"/>
    <property type="project" value="InterPro"/>
</dbReference>
<feature type="domain" description="Glycoside hydrolase family 19 catalytic" evidence="5">
    <location>
        <begin position="64"/>
        <end position="132"/>
    </location>
</feature>
<evidence type="ECO:0000313" key="6">
    <source>
        <dbReference type="EMBL" id="OWM66491.1"/>
    </source>
</evidence>
<keyword evidence="3" id="KW-1015">Disulfide bond</keyword>
<sequence>MLKLCCLILLPLVSLSVSASRGRVQSEDISEIISRDLFNEMLKHRNDAACPAKGFYTYDAFIAATNVITEQWTPSNADSDAGRELGYGVITNIINGGIECGKPTPSQVQDRIGFYKRYCDLLQVEYGNSLDCSNQSPFA</sequence>
<dbReference type="Gene3D" id="1.10.530.10">
    <property type="match status" value="2"/>
</dbReference>
<dbReference type="CDD" id="cd00325">
    <property type="entry name" value="chitinase_GH19"/>
    <property type="match status" value="1"/>
</dbReference>